<evidence type="ECO:0000256" key="1">
    <source>
        <dbReference type="ARBA" id="ARBA00022821"/>
    </source>
</evidence>
<dbReference type="Gene3D" id="3.80.10.10">
    <property type="entry name" value="Ribonuclease Inhibitor"/>
    <property type="match status" value="1"/>
</dbReference>
<evidence type="ECO:0000313" key="4">
    <source>
        <dbReference type="Proteomes" id="UP001341840"/>
    </source>
</evidence>
<dbReference type="InterPro" id="IPR032675">
    <property type="entry name" value="LRR_dom_sf"/>
</dbReference>
<keyword evidence="4" id="KW-1185">Reference proteome</keyword>
<comment type="caution">
    <text evidence="3">The sequence shown here is derived from an EMBL/GenBank/DDBJ whole genome shotgun (WGS) entry which is preliminary data.</text>
</comment>
<reference evidence="3 4" key="1">
    <citation type="journal article" date="2023" name="Plants (Basel)">
        <title>Bridging the Gap: Combining Genomics and Transcriptomics Approaches to Understand Stylosanthes scabra, an Orphan Legume from the Brazilian Caatinga.</title>
        <authorList>
            <person name="Ferreira-Neto J.R.C."/>
            <person name="da Silva M.D."/>
            <person name="Binneck E."/>
            <person name="de Melo N.F."/>
            <person name="da Silva R.H."/>
            <person name="de Melo A.L.T.M."/>
            <person name="Pandolfi V."/>
            <person name="Bustamante F.O."/>
            <person name="Brasileiro-Vidal A.C."/>
            <person name="Benko-Iseppon A.M."/>
        </authorList>
    </citation>
    <scope>NUCLEOTIDE SEQUENCE [LARGE SCALE GENOMIC DNA]</scope>
    <source>
        <tissue evidence="3">Leaves</tissue>
    </source>
</reference>
<proteinExistence type="predicted"/>
<evidence type="ECO:0000259" key="2">
    <source>
        <dbReference type="Pfam" id="PF23286"/>
    </source>
</evidence>
<organism evidence="3 4">
    <name type="scientific">Stylosanthes scabra</name>
    <dbReference type="NCBI Taxonomy" id="79078"/>
    <lineage>
        <taxon>Eukaryota</taxon>
        <taxon>Viridiplantae</taxon>
        <taxon>Streptophyta</taxon>
        <taxon>Embryophyta</taxon>
        <taxon>Tracheophyta</taxon>
        <taxon>Spermatophyta</taxon>
        <taxon>Magnoliopsida</taxon>
        <taxon>eudicotyledons</taxon>
        <taxon>Gunneridae</taxon>
        <taxon>Pentapetalae</taxon>
        <taxon>rosids</taxon>
        <taxon>fabids</taxon>
        <taxon>Fabales</taxon>
        <taxon>Fabaceae</taxon>
        <taxon>Papilionoideae</taxon>
        <taxon>50 kb inversion clade</taxon>
        <taxon>dalbergioids sensu lato</taxon>
        <taxon>Dalbergieae</taxon>
        <taxon>Pterocarpus clade</taxon>
        <taxon>Stylosanthes</taxon>
    </lineage>
</organism>
<name>A0ABU6T495_9FABA</name>
<keyword evidence="1" id="KW-0611">Plant defense</keyword>
<gene>
    <name evidence="3" type="ORF">PIB30_004285</name>
</gene>
<sequence>MENVEWVSFYVTGIKDLPCSLCNLSRLKGLSIGGDEMCKIPSVIAMMPQLSMCNIWLGGNKRRVSEKQEDGLHGILTPSLPSSKVKSLKLAGCNLSDEFFPLALAWFPNVEILELWDNNFTFLPECIKEFRFLWWLNVDNCQHLQEIRGVPPNLEYFSAVACKLLNPMGTSVLVKQKVHEDRWTRFVMPGRRIPRWFEQRRSGSSISFWFRGTIFPYDALSFAVLILDDIFPCRIEVTPVVTINGNRVCPGLKKTAVDQLFIFSIRTRYHYSSLHFEKGWNHVEVSCEAKIASLAKEIGMHGLKPKDTSIIQDIRFTDPYNMTEIVIMMMMLSIVFPNHKKQPLPPETCIGLWTLLFLTI</sequence>
<dbReference type="Proteomes" id="UP001341840">
    <property type="component" value="Unassembled WGS sequence"/>
</dbReference>
<dbReference type="Pfam" id="PF23286">
    <property type="entry name" value="LRR_13"/>
    <property type="match status" value="1"/>
</dbReference>
<dbReference type="InterPro" id="IPR058546">
    <property type="entry name" value="RPS4B/Roq1-like_LRR"/>
</dbReference>
<accession>A0ABU6T495</accession>
<feature type="domain" description="Disease resistance protein RPS4B/Roq1-like leucine-rich repeats" evidence="2">
    <location>
        <begin position="11"/>
        <end position="148"/>
    </location>
</feature>
<evidence type="ECO:0000313" key="3">
    <source>
        <dbReference type="EMBL" id="MED6143194.1"/>
    </source>
</evidence>
<dbReference type="EMBL" id="JASCZI010090629">
    <property type="protein sequence ID" value="MED6143194.1"/>
    <property type="molecule type" value="Genomic_DNA"/>
</dbReference>
<dbReference type="SUPFAM" id="SSF52047">
    <property type="entry name" value="RNI-like"/>
    <property type="match status" value="1"/>
</dbReference>
<protein>
    <recommendedName>
        <fullName evidence="2">Disease resistance protein RPS4B/Roq1-like leucine-rich repeats domain-containing protein</fullName>
    </recommendedName>
</protein>